<evidence type="ECO:0000313" key="2">
    <source>
        <dbReference type="Proteomes" id="UP000000707"/>
    </source>
</evidence>
<gene>
    <name evidence="1" type="ORF">CANTEDRAFT_133767</name>
</gene>
<protein>
    <submittedName>
        <fullName evidence="1">Uncharacterized protein</fullName>
    </submittedName>
</protein>
<name>G3B1J2_CANTC</name>
<organism evidence="2">
    <name type="scientific">Candida tenuis (strain ATCC 10573 / BCRC 21748 / CBS 615 / JCM 9827 / NBRC 10315 / NRRL Y-1498 / VKM Y-70)</name>
    <name type="common">Yeast</name>
    <name type="synonym">Yamadazyma tenuis</name>
    <dbReference type="NCBI Taxonomy" id="590646"/>
    <lineage>
        <taxon>Eukaryota</taxon>
        <taxon>Fungi</taxon>
        <taxon>Dikarya</taxon>
        <taxon>Ascomycota</taxon>
        <taxon>Saccharomycotina</taxon>
        <taxon>Pichiomycetes</taxon>
        <taxon>Debaryomycetaceae</taxon>
        <taxon>Yamadazyma</taxon>
    </lineage>
</organism>
<keyword evidence="2" id="KW-1185">Reference proteome</keyword>
<dbReference type="Proteomes" id="UP000000707">
    <property type="component" value="Unassembled WGS sequence"/>
</dbReference>
<accession>G3B1J2</accession>
<dbReference type="EMBL" id="GL996515">
    <property type="protein sequence ID" value="EGV64457.1"/>
    <property type="molecule type" value="Genomic_DNA"/>
</dbReference>
<sequence>MESLKLLLKHQVVSSLPPFLGQVLLLRHTPLSIKTAIRLLWWKFQKQPLLFLGSVLSPRLTPL</sequence>
<dbReference type="AlphaFoldDB" id="G3B1J2"/>
<evidence type="ECO:0000313" key="1">
    <source>
        <dbReference type="EMBL" id="EGV64457.1"/>
    </source>
</evidence>
<reference evidence="1 2" key="1">
    <citation type="journal article" date="2011" name="Proc. Natl. Acad. Sci. U.S.A.">
        <title>Comparative genomics of xylose-fermenting fungi for enhanced biofuel production.</title>
        <authorList>
            <person name="Wohlbach D.J."/>
            <person name="Kuo A."/>
            <person name="Sato T.K."/>
            <person name="Potts K.M."/>
            <person name="Salamov A.A."/>
            <person name="LaButti K.M."/>
            <person name="Sun H."/>
            <person name="Clum A."/>
            <person name="Pangilinan J.L."/>
            <person name="Lindquist E.A."/>
            <person name="Lucas S."/>
            <person name="Lapidus A."/>
            <person name="Jin M."/>
            <person name="Gunawan C."/>
            <person name="Balan V."/>
            <person name="Dale B.E."/>
            <person name="Jeffries T.W."/>
            <person name="Zinkel R."/>
            <person name="Barry K.W."/>
            <person name="Grigoriev I.V."/>
            <person name="Gasch A.P."/>
        </authorList>
    </citation>
    <scope>NUCLEOTIDE SEQUENCE [LARGE SCALE GENOMIC DNA]</scope>
    <source>
        <strain evidence="2">ATCC 10573 / BCRC 21748 / CBS 615 / JCM 9827 / NBRC 10315 / NRRL Y-1498 / VKM Y-70</strain>
    </source>
</reference>
<proteinExistence type="predicted"/>
<dbReference type="HOGENOM" id="CLU_2885559_0_0_1"/>